<evidence type="ECO:0000256" key="6">
    <source>
        <dbReference type="HAMAP-Rule" id="MF_00194"/>
    </source>
</evidence>
<dbReference type="HAMAP" id="MF_00194">
    <property type="entry name" value="RdgC"/>
    <property type="match status" value="1"/>
</dbReference>
<evidence type="ECO:0000256" key="4">
    <source>
        <dbReference type="ARBA" id="ARBA00022490"/>
    </source>
</evidence>
<gene>
    <name evidence="6 8" type="primary">rdgC</name>
    <name evidence="8" type="ORF">J7S78_13890</name>
</gene>
<dbReference type="EMBL" id="JAGKON010000013">
    <property type="protein sequence ID" value="MBQ0600885.1"/>
    <property type="molecule type" value="Genomic_DNA"/>
</dbReference>
<proteinExistence type="inferred from homology"/>
<keyword evidence="7" id="KW-0175">Coiled coil</keyword>
<dbReference type="Pfam" id="PF04381">
    <property type="entry name" value="RdgC"/>
    <property type="match status" value="1"/>
</dbReference>
<evidence type="ECO:0000256" key="2">
    <source>
        <dbReference type="ARBA" id="ARBA00008657"/>
    </source>
</evidence>
<comment type="function">
    <text evidence="6">May be involved in recombination.</text>
</comment>
<dbReference type="Proteomes" id="UP000673434">
    <property type="component" value="Unassembled WGS sequence"/>
</dbReference>
<dbReference type="GO" id="GO:0043590">
    <property type="term" value="C:bacterial nucleoid"/>
    <property type="evidence" value="ECO:0007669"/>
    <property type="project" value="TreeGrafter"/>
</dbReference>
<dbReference type="InterPro" id="IPR007476">
    <property type="entry name" value="RdgC"/>
</dbReference>
<comment type="similarity">
    <text evidence="2 6">Belongs to the RdgC family.</text>
</comment>
<dbReference type="GO" id="GO:0006310">
    <property type="term" value="P:DNA recombination"/>
    <property type="evidence" value="ECO:0007669"/>
    <property type="project" value="UniProtKB-UniRule"/>
</dbReference>
<evidence type="ECO:0000313" key="8">
    <source>
        <dbReference type="EMBL" id="MBQ0600885.1"/>
    </source>
</evidence>
<comment type="subcellular location">
    <subcellularLocation>
        <location evidence="1 6">Cytoplasm</location>
        <location evidence="1 6">Nucleoid</location>
    </subcellularLocation>
</comment>
<dbReference type="PANTHER" id="PTHR38103:SF1">
    <property type="entry name" value="RECOMBINATION-ASSOCIATED PROTEIN RDGC"/>
    <property type="match status" value="1"/>
</dbReference>
<dbReference type="GO" id="GO:0000018">
    <property type="term" value="P:regulation of DNA recombination"/>
    <property type="evidence" value="ECO:0007669"/>
    <property type="project" value="TreeGrafter"/>
</dbReference>
<evidence type="ECO:0000256" key="1">
    <source>
        <dbReference type="ARBA" id="ARBA00004453"/>
    </source>
</evidence>
<feature type="coiled-coil region" evidence="7">
    <location>
        <begin position="82"/>
        <end position="111"/>
    </location>
</feature>
<evidence type="ECO:0000256" key="3">
    <source>
        <dbReference type="ARBA" id="ARBA00022296"/>
    </source>
</evidence>
<dbReference type="RefSeq" id="WP_210846288.1">
    <property type="nucleotide sequence ID" value="NZ_JAGKON010000013.1"/>
</dbReference>
<dbReference type="GO" id="GO:0005737">
    <property type="term" value="C:cytoplasm"/>
    <property type="evidence" value="ECO:0007669"/>
    <property type="project" value="UniProtKB-UniRule"/>
</dbReference>
<sequence length="312" mass="34804">MQTPFSVKNLIVFRMSRDVDFSKLEEQAVHFKFTPCGSQDMAKSGWISPMGDEFESLTHQTSGIILLCVKSEKKNIPSSFIKEKLDEKVTKLETEQQRKLKRTEVASLKDEILQTLLPVTLPKTTRTFIWVDTQAGLIIVDAASARRAEDVTALLRKTIGSLPVVPLTMENPIELTVTEWVRSGNLPAGLALGTDATLKAILEEGGTVTARNQDLICDEIANHIEAGKVVVKVALDWQGRISFVLKDDFTIGRVRFSETLKEQNDDIDREDFSQRFDADFVLYTGELMSVINTLITGLGGEAERKVDDTVQQ</sequence>
<dbReference type="AlphaFoldDB" id="A0AAP2BIZ9"/>
<evidence type="ECO:0000256" key="5">
    <source>
        <dbReference type="ARBA" id="ARBA00023172"/>
    </source>
</evidence>
<reference evidence="8 9" key="1">
    <citation type="submission" date="2021-03" db="EMBL/GenBank/DDBJ databases">
        <authorList>
            <person name="Stanton E."/>
        </authorList>
    </citation>
    <scope>NUCLEOTIDE SEQUENCE [LARGE SCALE GENOMIC DNA]</scope>
    <source>
        <strain evidence="8 9">2020EL-00037</strain>
    </source>
</reference>
<comment type="caution">
    <text evidence="8">The sequence shown here is derived from an EMBL/GenBank/DDBJ whole genome shotgun (WGS) entry which is preliminary data.</text>
</comment>
<dbReference type="PANTHER" id="PTHR38103">
    <property type="entry name" value="RECOMBINATION-ASSOCIATED PROTEIN RDGC"/>
    <property type="match status" value="1"/>
</dbReference>
<keyword evidence="4 6" id="KW-0963">Cytoplasm</keyword>
<keyword evidence="9" id="KW-1185">Reference proteome</keyword>
<dbReference type="NCBIfam" id="NF001464">
    <property type="entry name" value="PRK00321.1-5"/>
    <property type="match status" value="1"/>
</dbReference>
<dbReference type="GO" id="GO:0003690">
    <property type="term" value="F:double-stranded DNA binding"/>
    <property type="evidence" value="ECO:0007669"/>
    <property type="project" value="TreeGrafter"/>
</dbReference>
<evidence type="ECO:0000256" key="7">
    <source>
        <dbReference type="SAM" id="Coils"/>
    </source>
</evidence>
<evidence type="ECO:0000313" key="9">
    <source>
        <dbReference type="Proteomes" id="UP000673434"/>
    </source>
</evidence>
<name>A0AAP2BIZ9_KLEOX</name>
<protein>
    <recommendedName>
        <fullName evidence="3 6">Recombination-associated protein RdgC</fullName>
    </recommendedName>
</protein>
<keyword evidence="5 6" id="KW-0233">DNA recombination</keyword>
<dbReference type="NCBIfam" id="NF001462">
    <property type="entry name" value="PRK00321.1-3"/>
    <property type="match status" value="1"/>
</dbReference>
<accession>A0AAP2BIZ9</accession>
<organism evidence="8 9">
    <name type="scientific">Klebsiella oxytoca</name>
    <dbReference type="NCBI Taxonomy" id="571"/>
    <lineage>
        <taxon>Bacteria</taxon>
        <taxon>Pseudomonadati</taxon>
        <taxon>Pseudomonadota</taxon>
        <taxon>Gammaproteobacteria</taxon>
        <taxon>Enterobacterales</taxon>
        <taxon>Enterobacteriaceae</taxon>
        <taxon>Klebsiella/Raoultella group</taxon>
        <taxon>Klebsiella</taxon>
    </lineage>
</organism>